<protein>
    <recommendedName>
        <fullName evidence="3 19">FAD:protein FMN transferase</fullName>
        <ecNumber evidence="2 19">2.7.1.180</ecNumber>
    </recommendedName>
    <alternativeName>
        <fullName evidence="15 19">Flavin transferase</fullName>
    </alternativeName>
</protein>
<evidence type="ECO:0000256" key="12">
    <source>
        <dbReference type="ARBA" id="ARBA00023136"/>
    </source>
</evidence>
<comment type="subcellular location">
    <subcellularLocation>
        <location evidence="18 21">Cell inner membrane</location>
        <topology evidence="18 21">Lipid-anchor</topology>
        <orientation evidence="18 21">Periplasmic side</orientation>
    </subcellularLocation>
</comment>
<dbReference type="Proteomes" id="UP000028681">
    <property type="component" value="Chromosome"/>
</dbReference>
<evidence type="ECO:0000256" key="16">
    <source>
        <dbReference type="ARBA" id="ARBA00048540"/>
    </source>
</evidence>
<evidence type="ECO:0000256" key="3">
    <source>
        <dbReference type="ARBA" id="ARBA00016337"/>
    </source>
</evidence>
<evidence type="ECO:0000256" key="19">
    <source>
        <dbReference type="PIRNR" id="PIRNR006268"/>
    </source>
</evidence>
<evidence type="ECO:0000256" key="4">
    <source>
        <dbReference type="ARBA" id="ARBA00022475"/>
    </source>
</evidence>
<evidence type="ECO:0000256" key="14">
    <source>
        <dbReference type="ARBA" id="ARBA00023288"/>
    </source>
</evidence>
<evidence type="ECO:0000256" key="5">
    <source>
        <dbReference type="ARBA" id="ARBA00022519"/>
    </source>
</evidence>
<dbReference type="GO" id="GO:0046872">
    <property type="term" value="F:metal ion binding"/>
    <property type="evidence" value="ECO:0007669"/>
    <property type="project" value="UniProtKB-UniRule"/>
</dbReference>
<keyword evidence="7 19" id="KW-0808">Transferase</keyword>
<reference evidence="22 23" key="1">
    <citation type="journal article" date="2012" name="PLoS ONE">
        <title>Edwardsiella comparative phylogenomics reveal the new intra/inter-species taxonomic relationships, virulence evolution and niche adaptation mechanisms.</title>
        <authorList>
            <person name="Yang M."/>
            <person name="Lv Y."/>
            <person name="Xiao J."/>
            <person name="Wu H."/>
            <person name="Zheng H."/>
            <person name="Liu Q."/>
            <person name="Zhang Y."/>
            <person name="Wang Q."/>
        </authorList>
    </citation>
    <scope>NUCLEOTIDE SEQUENCE [LARGE SCALE GENOMIC DNA]</scope>
    <source>
        <strain evidence="23">080813</strain>
    </source>
</reference>
<dbReference type="InterPro" id="IPR003374">
    <property type="entry name" value="ApbE-like_sf"/>
</dbReference>
<feature type="chain" id="PRO_5005960930" description="FAD:protein FMN transferase" evidence="21">
    <location>
        <begin position="34"/>
        <end position="350"/>
    </location>
</feature>
<gene>
    <name evidence="22" type="ORF">ETEE_2544</name>
</gene>
<dbReference type="AlphaFoldDB" id="A0A076LQL8"/>
<keyword evidence="8 19" id="KW-0479">Metal-binding</keyword>
<evidence type="ECO:0000256" key="1">
    <source>
        <dbReference type="ARBA" id="ARBA00008282"/>
    </source>
</evidence>
<dbReference type="Gene3D" id="3.10.520.10">
    <property type="entry name" value="ApbE-like domains"/>
    <property type="match status" value="1"/>
</dbReference>
<evidence type="ECO:0000256" key="20">
    <source>
        <dbReference type="PIRSR" id="PIRSR006268-2"/>
    </source>
</evidence>
<feature type="binding site" evidence="20">
    <location>
        <position position="181"/>
    </location>
    <ligand>
        <name>Mg(2+)</name>
        <dbReference type="ChEBI" id="CHEBI:18420"/>
    </ligand>
</feature>
<dbReference type="PIRSF" id="PIRSF006268">
    <property type="entry name" value="ApbE"/>
    <property type="match status" value="1"/>
</dbReference>
<dbReference type="GO" id="GO:0016740">
    <property type="term" value="F:transferase activity"/>
    <property type="evidence" value="ECO:0007669"/>
    <property type="project" value="UniProtKB-UniRule"/>
</dbReference>
<accession>A0A076LQL8</accession>
<keyword evidence="5 21" id="KW-0997">Cell inner membrane</keyword>
<dbReference type="EC" id="2.7.1.180" evidence="2 19"/>
<keyword evidence="13" id="KW-0564">Palmitate</keyword>
<dbReference type="GO" id="GO:0005886">
    <property type="term" value="C:plasma membrane"/>
    <property type="evidence" value="ECO:0007669"/>
    <property type="project" value="UniProtKB-SubCell"/>
</dbReference>
<evidence type="ECO:0000313" key="22">
    <source>
        <dbReference type="EMBL" id="AIJ08982.1"/>
    </source>
</evidence>
<evidence type="ECO:0000256" key="11">
    <source>
        <dbReference type="ARBA" id="ARBA00022842"/>
    </source>
</evidence>
<keyword evidence="9 21" id="KW-0732">Signal</keyword>
<evidence type="ECO:0000256" key="2">
    <source>
        <dbReference type="ARBA" id="ARBA00011955"/>
    </source>
</evidence>
<evidence type="ECO:0000256" key="9">
    <source>
        <dbReference type="ARBA" id="ARBA00022729"/>
    </source>
</evidence>
<evidence type="ECO:0000256" key="21">
    <source>
        <dbReference type="RuleBase" id="RU363002"/>
    </source>
</evidence>
<dbReference type="InterPro" id="IPR024932">
    <property type="entry name" value="ApbE"/>
</dbReference>
<comment type="cofactor">
    <cofactor evidence="20">
        <name>Mg(2+)</name>
        <dbReference type="ChEBI" id="CHEBI:18420"/>
    </cofactor>
    <cofactor evidence="20">
        <name>Mn(2+)</name>
        <dbReference type="ChEBI" id="CHEBI:29035"/>
    </cofactor>
    <text evidence="20">Magnesium. Can also use manganese.</text>
</comment>
<dbReference type="Pfam" id="PF02424">
    <property type="entry name" value="ApbE"/>
    <property type="match status" value="1"/>
</dbReference>
<proteinExistence type="inferred from homology"/>
<dbReference type="RefSeq" id="WP_034163254.1">
    <property type="nucleotide sequence ID" value="NZ_CP006664.1"/>
</dbReference>
<comment type="function">
    <text evidence="17">Flavin transferase that catalyzes the transfer of the FMN moiety of FAD and its covalent binding to the hydroxyl group of a threonine residue in a target flavoprotein such as NqrB and NqrC, two subunits of the NQR complex.</text>
</comment>
<evidence type="ECO:0000313" key="23">
    <source>
        <dbReference type="Proteomes" id="UP000028681"/>
    </source>
</evidence>
<evidence type="ECO:0000256" key="13">
    <source>
        <dbReference type="ARBA" id="ARBA00023139"/>
    </source>
</evidence>
<dbReference type="HOGENOM" id="CLU_044403_0_0_6"/>
<organism evidence="22 23">
    <name type="scientific">Edwardsiella anguillarum ET080813</name>
    <dbReference type="NCBI Taxonomy" id="667120"/>
    <lineage>
        <taxon>Bacteria</taxon>
        <taxon>Pseudomonadati</taxon>
        <taxon>Pseudomonadota</taxon>
        <taxon>Gammaproteobacteria</taxon>
        <taxon>Enterobacterales</taxon>
        <taxon>Hafniaceae</taxon>
        <taxon>Edwardsiella</taxon>
    </lineage>
</organism>
<keyword evidence="14 21" id="KW-0449">Lipoprotein</keyword>
<evidence type="ECO:0000256" key="18">
    <source>
        <dbReference type="ARBA" id="ARBA00060485"/>
    </source>
</evidence>
<evidence type="ECO:0000256" key="17">
    <source>
        <dbReference type="ARBA" id="ARBA00053908"/>
    </source>
</evidence>
<dbReference type="FunFam" id="3.10.520.10:FF:000001">
    <property type="entry name" value="FAD:protein FMN transferase"/>
    <property type="match status" value="1"/>
</dbReference>
<dbReference type="EMBL" id="CP006664">
    <property type="protein sequence ID" value="AIJ08982.1"/>
    <property type="molecule type" value="Genomic_DNA"/>
</dbReference>
<evidence type="ECO:0000256" key="8">
    <source>
        <dbReference type="ARBA" id="ARBA00022723"/>
    </source>
</evidence>
<evidence type="ECO:0000256" key="7">
    <source>
        <dbReference type="ARBA" id="ARBA00022679"/>
    </source>
</evidence>
<dbReference type="KEGG" id="ete:ETEE_2544"/>
<feature type="signal peptide" evidence="21">
    <location>
        <begin position="1"/>
        <end position="33"/>
    </location>
</feature>
<feature type="binding site" evidence="20">
    <location>
        <position position="296"/>
    </location>
    <ligand>
        <name>Mg(2+)</name>
        <dbReference type="ChEBI" id="CHEBI:18420"/>
    </ligand>
</feature>
<name>A0A076LQL8_9GAMM</name>
<sequence length="350" mass="37984">MMKHLSTGRGLTARFLALLTAALLLSGCGPTQVDLTGKTMGTYYAVKYVGVDGAPAPTVVQAEIDRRLERVNDQMSTYRPGSELSRFNQSRTVGVPFPVSADTARVVKEALRINKLTDGALDVTVGPLVNLWGFGPEGRPDREPAAAQIAQRRAWVGIQHLSLQGNALVKDIPQLYVDLSAIAKGYGVDVVAEYLQSLHIENYMVDIGGEVRTNGDNGEGVPWRIAIEKPSTDAQQRVQTIIQPGRMAIATSGDYRNYFEQDGQRFSHEIDPNTGRPVTHRLASITVLAPTCMTADGLSTGLFVMGPDRAMALANQMNIPIYMIVKGEHGFEERASAAFDAYRAPSPSQP</sequence>
<keyword evidence="6 19" id="KW-0285">Flavoprotein</keyword>
<evidence type="ECO:0000256" key="15">
    <source>
        <dbReference type="ARBA" id="ARBA00031306"/>
    </source>
</evidence>
<keyword evidence="4" id="KW-1003">Cell membrane</keyword>
<keyword evidence="11 19" id="KW-0460">Magnesium</keyword>
<dbReference type="GeneID" id="33940124"/>
<keyword evidence="10 19" id="KW-0274">FAD</keyword>
<comment type="similarity">
    <text evidence="1 19 21">Belongs to the ApbE family.</text>
</comment>
<keyword evidence="12" id="KW-0472">Membrane</keyword>
<dbReference type="PANTHER" id="PTHR30040:SF2">
    <property type="entry name" value="FAD:PROTEIN FMN TRANSFERASE"/>
    <property type="match status" value="1"/>
</dbReference>
<evidence type="ECO:0000256" key="10">
    <source>
        <dbReference type="ARBA" id="ARBA00022827"/>
    </source>
</evidence>
<feature type="binding site" evidence="20">
    <location>
        <position position="300"/>
    </location>
    <ligand>
        <name>Mg(2+)</name>
        <dbReference type="ChEBI" id="CHEBI:18420"/>
    </ligand>
</feature>
<dbReference type="SUPFAM" id="SSF143631">
    <property type="entry name" value="ApbE-like"/>
    <property type="match status" value="1"/>
</dbReference>
<evidence type="ECO:0000256" key="6">
    <source>
        <dbReference type="ARBA" id="ARBA00022630"/>
    </source>
</evidence>
<dbReference type="PANTHER" id="PTHR30040">
    <property type="entry name" value="THIAMINE BIOSYNTHESIS LIPOPROTEIN APBE"/>
    <property type="match status" value="1"/>
</dbReference>
<comment type="catalytic activity">
    <reaction evidence="16 19 21">
        <text>L-threonyl-[protein] + FAD = FMN-L-threonyl-[protein] + AMP + H(+)</text>
        <dbReference type="Rhea" id="RHEA:36847"/>
        <dbReference type="Rhea" id="RHEA-COMP:11060"/>
        <dbReference type="Rhea" id="RHEA-COMP:11061"/>
        <dbReference type="ChEBI" id="CHEBI:15378"/>
        <dbReference type="ChEBI" id="CHEBI:30013"/>
        <dbReference type="ChEBI" id="CHEBI:57692"/>
        <dbReference type="ChEBI" id="CHEBI:74257"/>
        <dbReference type="ChEBI" id="CHEBI:456215"/>
        <dbReference type="EC" id="2.7.1.180"/>
    </reaction>
</comment>
<dbReference type="PROSITE" id="PS51257">
    <property type="entry name" value="PROKAR_LIPOPROTEIN"/>
    <property type="match status" value="1"/>
</dbReference>